<sequence length="409" mass="46641">MSKIYKKCPDKGFKNFGDHKKYLSRITKTLYYGKLPKTDTLSLPVTELAAELFSEAQKDKSLERLHCYDAAKISRSACVSPCSLVLAMFYLERLKMCNPVYLSRTSPSDLFLVSLMVSSKYLFDDGESDEVFADEWAASGGISVRDLDWKIYISELTFWEKLNEMETTLAIKQGISRGHFTYTELQNLIGSVELYNLVNCIVAVSVILAATYTAGLLTLVSSVYIASQVPGTSLYARQINDQGNNFPLTSKNMEITGIDIPHANKTEHSKYARNLDIVDVFKTSILLATIKSVLPNDGLNNTDTDMGNIDNNAQYMTWDYWNIPVMDWLAKSSEFVTSYTLDLPFRYYPYFLETSISNAKCIELQDQIHKATKTRIQDQMESSWHEEWTDILRFGLFLDRLLPFYNIKS</sequence>
<evidence type="ECO:0000313" key="4">
    <source>
        <dbReference type="Proteomes" id="UP001162164"/>
    </source>
</evidence>
<dbReference type="EMBL" id="JAPWTJ010000021">
    <property type="protein sequence ID" value="KAJ8985003.1"/>
    <property type="molecule type" value="Genomic_DNA"/>
</dbReference>
<name>A0ABQ9K3J7_9CUCU</name>
<keyword evidence="4" id="KW-1185">Reference proteome</keyword>
<dbReference type="Proteomes" id="UP001162164">
    <property type="component" value="Unassembled WGS sequence"/>
</dbReference>
<reference evidence="3" key="1">
    <citation type="journal article" date="2023" name="Insect Mol. Biol.">
        <title>Genome sequencing provides insights into the evolution of gene families encoding plant cell wall-degrading enzymes in longhorned beetles.</title>
        <authorList>
            <person name="Shin N.R."/>
            <person name="Okamura Y."/>
            <person name="Kirsch R."/>
            <person name="Pauchet Y."/>
        </authorList>
    </citation>
    <scope>NUCLEOTIDE SEQUENCE</scope>
    <source>
        <strain evidence="3">MMC_N1</strain>
    </source>
</reference>
<evidence type="ECO:0000256" key="1">
    <source>
        <dbReference type="ARBA" id="ARBA00038508"/>
    </source>
</evidence>
<proteinExistence type="inferred from homology"/>
<dbReference type="PANTHER" id="PTHR15615">
    <property type="match status" value="1"/>
</dbReference>
<dbReference type="CDD" id="cd20557">
    <property type="entry name" value="CYCLIN_ScPCL1-like"/>
    <property type="match status" value="1"/>
</dbReference>
<accession>A0ABQ9K3J7</accession>
<organism evidence="3 4">
    <name type="scientific">Molorchus minor</name>
    <dbReference type="NCBI Taxonomy" id="1323400"/>
    <lineage>
        <taxon>Eukaryota</taxon>
        <taxon>Metazoa</taxon>
        <taxon>Ecdysozoa</taxon>
        <taxon>Arthropoda</taxon>
        <taxon>Hexapoda</taxon>
        <taxon>Insecta</taxon>
        <taxon>Pterygota</taxon>
        <taxon>Neoptera</taxon>
        <taxon>Endopterygota</taxon>
        <taxon>Coleoptera</taxon>
        <taxon>Polyphaga</taxon>
        <taxon>Cucujiformia</taxon>
        <taxon>Chrysomeloidea</taxon>
        <taxon>Cerambycidae</taxon>
        <taxon>Lamiinae</taxon>
        <taxon>Monochamini</taxon>
        <taxon>Molorchus</taxon>
    </lineage>
</organism>
<protein>
    <recommendedName>
        <fullName evidence="2">Protein CNPPD1</fullName>
    </recommendedName>
</protein>
<dbReference type="PANTHER" id="PTHR15615:SF108">
    <property type="entry name" value="PROTEIN CNPPD1"/>
    <property type="match status" value="1"/>
</dbReference>
<evidence type="ECO:0000256" key="2">
    <source>
        <dbReference type="ARBA" id="ARBA00040808"/>
    </source>
</evidence>
<gene>
    <name evidence="3" type="ORF">NQ317_016914</name>
</gene>
<comment type="similarity">
    <text evidence="1">Belongs to the CNPPD1 family.</text>
</comment>
<evidence type="ECO:0000313" key="3">
    <source>
        <dbReference type="EMBL" id="KAJ8985003.1"/>
    </source>
</evidence>
<comment type="caution">
    <text evidence="3">The sequence shown here is derived from an EMBL/GenBank/DDBJ whole genome shotgun (WGS) entry which is preliminary data.</text>
</comment>
<dbReference type="Gene3D" id="1.10.472.10">
    <property type="entry name" value="Cyclin-like"/>
    <property type="match status" value="1"/>
</dbReference>
<dbReference type="InterPro" id="IPR013922">
    <property type="entry name" value="Cyclin_PHO80-like"/>
</dbReference>